<dbReference type="InterPro" id="IPR001584">
    <property type="entry name" value="Integrase_cat-core"/>
</dbReference>
<dbReference type="InterPro" id="IPR036397">
    <property type="entry name" value="RNaseH_sf"/>
</dbReference>
<dbReference type="Gene3D" id="3.30.420.10">
    <property type="entry name" value="Ribonuclease H-like superfamily/Ribonuclease H"/>
    <property type="match status" value="1"/>
</dbReference>
<dbReference type="GO" id="GO:0003676">
    <property type="term" value="F:nucleic acid binding"/>
    <property type="evidence" value="ECO:0007669"/>
    <property type="project" value="InterPro"/>
</dbReference>
<keyword evidence="2" id="KW-0175">Coiled coil</keyword>
<keyword evidence="5" id="KW-1185">Reference proteome</keyword>
<dbReference type="GO" id="GO:0003964">
    <property type="term" value="F:RNA-directed DNA polymerase activity"/>
    <property type="evidence" value="ECO:0007669"/>
    <property type="project" value="UniProtKB-EC"/>
</dbReference>
<dbReference type="PROSITE" id="PS50994">
    <property type="entry name" value="INTEGRASE"/>
    <property type="match status" value="1"/>
</dbReference>
<dbReference type="PANTHER" id="PTHR37984:SF5">
    <property type="entry name" value="PROTEIN NYNRIN-LIKE"/>
    <property type="match status" value="1"/>
</dbReference>
<dbReference type="Pfam" id="PF17921">
    <property type="entry name" value="Integrase_H2C2"/>
    <property type="match status" value="1"/>
</dbReference>
<dbReference type="PANTHER" id="PTHR37984">
    <property type="entry name" value="PROTEIN CBG26694"/>
    <property type="match status" value="1"/>
</dbReference>
<dbReference type="InterPro" id="IPR050951">
    <property type="entry name" value="Retrovirus_Pol_polyprotein"/>
</dbReference>
<comment type="caution">
    <text evidence="4">The sequence shown here is derived from an EMBL/GenBank/DDBJ whole genome shotgun (WGS) entry which is preliminary data.</text>
</comment>
<evidence type="ECO:0000313" key="5">
    <source>
        <dbReference type="Proteomes" id="UP000887159"/>
    </source>
</evidence>
<feature type="coiled-coil region" evidence="2">
    <location>
        <begin position="216"/>
        <end position="243"/>
    </location>
</feature>
<dbReference type="EC" id="2.7.7.49" evidence="1"/>
<name>A0A8X6VBR3_TRICX</name>
<gene>
    <name evidence="4" type="primary">pol</name>
    <name evidence="4" type="ORF">TNCV_4711221</name>
</gene>
<dbReference type="GO" id="GO:0015074">
    <property type="term" value="P:DNA integration"/>
    <property type="evidence" value="ECO:0007669"/>
    <property type="project" value="InterPro"/>
</dbReference>
<proteinExistence type="predicted"/>
<accession>A0A8X6VBR3</accession>
<dbReference type="SUPFAM" id="SSF53098">
    <property type="entry name" value="Ribonuclease H-like"/>
    <property type="match status" value="1"/>
</dbReference>
<dbReference type="Proteomes" id="UP000887159">
    <property type="component" value="Unassembled WGS sequence"/>
</dbReference>
<reference evidence="4" key="1">
    <citation type="submission" date="2020-08" db="EMBL/GenBank/DDBJ databases">
        <title>Multicomponent nature underlies the extraordinary mechanical properties of spider dragline silk.</title>
        <authorList>
            <person name="Kono N."/>
            <person name="Nakamura H."/>
            <person name="Mori M."/>
            <person name="Yoshida Y."/>
            <person name="Ohtoshi R."/>
            <person name="Malay A.D."/>
            <person name="Moran D.A.P."/>
            <person name="Tomita M."/>
            <person name="Numata K."/>
            <person name="Arakawa K."/>
        </authorList>
    </citation>
    <scope>NUCLEOTIDE SEQUENCE</scope>
</reference>
<dbReference type="Gene3D" id="1.10.340.70">
    <property type="match status" value="1"/>
</dbReference>
<evidence type="ECO:0000256" key="1">
    <source>
        <dbReference type="ARBA" id="ARBA00012493"/>
    </source>
</evidence>
<feature type="domain" description="Integrase catalytic" evidence="3">
    <location>
        <begin position="27"/>
        <end position="194"/>
    </location>
</feature>
<dbReference type="InterPro" id="IPR012337">
    <property type="entry name" value="RNaseH-like_sf"/>
</dbReference>
<organism evidence="4 5">
    <name type="scientific">Trichonephila clavipes</name>
    <name type="common">Golden silk orbweaver</name>
    <name type="synonym">Nephila clavipes</name>
    <dbReference type="NCBI Taxonomy" id="2585209"/>
    <lineage>
        <taxon>Eukaryota</taxon>
        <taxon>Metazoa</taxon>
        <taxon>Ecdysozoa</taxon>
        <taxon>Arthropoda</taxon>
        <taxon>Chelicerata</taxon>
        <taxon>Arachnida</taxon>
        <taxon>Araneae</taxon>
        <taxon>Araneomorphae</taxon>
        <taxon>Entelegynae</taxon>
        <taxon>Araneoidea</taxon>
        <taxon>Nephilidae</taxon>
        <taxon>Trichonephila</taxon>
    </lineage>
</organism>
<protein>
    <recommendedName>
        <fullName evidence="1">RNA-directed DNA polymerase</fullName>
        <ecNumber evidence="1">2.7.7.49</ecNumber>
    </recommendedName>
</protein>
<dbReference type="InterPro" id="IPR041588">
    <property type="entry name" value="Integrase_H2C2"/>
</dbReference>
<evidence type="ECO:0000313" key="4">
    <source>
        <dbReference type="EMBL" id="GFY00320.1"/>
    </source>
</evidence>
<evidence type="ECO:0000256" key="2">
    <source>
        <dbReference type="SAM" id="Coils"/>
    </source>
</evidence>
<evidence type="ECO:0000259" key="3">
    <source>
        <dbReference type="PROSITE" id="PS50994"/>
    </source>
</evidence>
<dbReference type="EMBL" id="BMAU01021219">
    <property type="protein sequence ID" value="GFY00320.1"/>
    <property type="molecule type" value="Genomic_DNA"/>
</dbReference>
<sequence length="315" mass="36484">MQTEIIKIIHENGHFSIAKTEEVVQQEFFIPNLNKLAQQVIANCEPCILANRKSGKREGFLNPIPKYDTPLHTYHVDFIGPLESINKNYQHILTKTFGNPKRIITDQGSAFTSKAFNDYCVEEEIQHRQIATGVPWDNGQVEIIHSTLIPVLTKLSLNDPTKCYRHVDRLQIILNSTVSRSTKWTPFELLTGVQMRNKEDLKIRDLLMQELEKQYLDQRESMRKDLKRNILKIQAENKKTYNKKRKKAPEYQVGDLVVVQRTQFGGGLKLRPKFFGPYQITEVKPRDRYTVEKVGDHAGPNVTATFADLMKYFSH</sequence>
<dbReference type="AlphaFoldDB" id="A0A8X6VBR3"/>